<accession>A0A2I0JWK4</accession>
<name>A0A2I0JWK4_PUNGR</name>
<organism evidence="1 2">
    <name type="scientific">Punica granatum</name>
    <name type="common">Pomegranate</name>
    <dbReference type="NCBI Taxonomy" id="22663"/>
    <lineage>
        <taxon>Eukaryota</taxon>
        <taxon>Viridiplantae</taxon>
        <taxon>Streptophyta</taxon>
        <taxon>Embryophyta</taxon>
        <taxon>Tracheophyta</taxon>
        <taxon>Spermatophyta</taxon>
        <taxon>Magnoliopsida</taxon>
        <taxon>eudicotyledons</taxon>
        <taxon>Gunneridae</taxon>
        <taxon>Pentapetalae</taxon>
        <taxon>rosids</taxon>
        <taxon>malvids</taxon>
        <taxon>Myrtales</taxon>
        <taxon>Lythraceae</taxon>
        <taxon>Punica</taxon>
    </lineage>
</organism>
<keyword evidence="2" id="KW-1185">Reference proteome</keyword>
<proteinExistence type="predicted"/>
<evidence type="ECO:0000313" key="2">
    <source>
        <dbReference type="Proteomes" id="UP000233551"/>
    </source>
</evidence>
<dbReference type="AlphaFoldDB" id="A0A2I0JWK4"/>
<protein>
    <submittedName>
        <fullName evidence="1">Uncharacterized protein</fullName>
    </submittedName>
</protein>
<sequence length="129" mass="14430">MGLGPTKDQRLRLDPVGDLMMGLGPTEDQRLRLGLVRDLTMGLGPTEDQRSNDGTRPYERSKDGSLFHLLGCPVCALEFNLVGARMRDAYATRLGNVHLPGDARRARVRRSCHLPFYDPKVEGRQVTRV</sequence>
<gene>
    <name evidence="1" type="ORF">CRG98_018960</name>
</gene>
<dbReference type="EMBL" id="PGOL01001139">
    <property type="protein sequence ID" value="PKI60642.1"/>
    <property type="molecule type" value="Genomic_DNA"/>
</dbReference>
<evidence type="ECO:0000313" key="1">
    <source>
        <dbReference type="EMBL" id="PKI60642.1"/>
    </source>
</evidence>
<reference evidence="1 2" key="1">
    <citation type="submission" date="2017-11" db="EMBL/GenBank/DDBJ databases">
        <title>De-novo sequencing of pomegranate (Punica granatum L.) genome.</title>
        <authorList>
            <person name="Akparov Z."/>
            <person name="Amiraslanov A."/>
            <person name="Hajiyeva S."/>
            <person name="Abbasov M."/>
            <person name="Kaur K."/>
            <person name="Hamwieh A."/>
            <person name="Solovyev V."/>
            <person name="Salamov A."/>
            <person name="Braich B."/>
            <person name="Kosarev P."/>
            <person name="Mahmoud A."/>
            <person name="Hajiyev E."/>
            <person name="Babayeva S."/>
            <person name="Izzatullayeva V."/>
            <person name="Mammadov A."/>
            <person name="Mammadov A."/>
            <person name="Sharifova S."/>
            <person name="Ojaghi J."/>
            <person name="Eynullazada K."/>
            <person name="Bayramov B."/>
            <person name="Abdulazimova A."/>
            <person name="Shahmuradov I."/>
        </authorList>
    </citation>
    <scope>NUCLEOTIDE SEQUENCE [LARGE SCALE GENOMIC DNA]</scope>
    <source>
        <strain evidence="2">cv. AG2017</strain>
        <tissue evidence="1">Leaf</tissue>
    </source>
</reference>
<comment type="caution">
    <text evidence="1">The sequence shown here is derived from an EMBL/GenBank/DDBJ whole genome shotgun (WGS) entry which is preliminary data.</text>
</comment>
<dbReference type="Proteomes" id="UP000233551">
    <property type="component" value="Unassembled WGS sequence"/>
</dbReference>